<accession>A0ABQ2B9M1</accession>
<dbReference type="EMBL" id="BMDG01000009">
    <property type="protein sequence ID" value="GGI09677.1"/>
    <property type="molecule type" value="Genomic_DNA"/>
</dbReference>
<reference evidence="2" key="1">
    <citation type="journal article" date="2019" name="Int. J. Syst. Evol. Microbiol.">
        <title>The Global Catalogue of Microorganisms (GCM) 10K type strain sequencing project: providing services to taxonomists for standard genome sequencing and annotation.</title>
        <authorList>
            <consortium name="The Broad Institute Genomics Platform"/>
            <consortium name="The Broad Institute Genome Sequencing Center for Infectious Disease"/>
            <person name="Wu L."/>
            <person name="Ma J."/>
        </authorList>
    </citation>
    <scope>NUCLEOTIDE SEQUENCE [LARGE SCALE GENOMIC DNA]</scope>
    <source>
        <strain evidence="2">CCM 8653</strain>
    </source>
</reference>
<protein>
    <submittedName>
        <fullName evidence="1">Uncharacterized protein</fullName>
    </submittedName>
</protein>
<evidence type="ECO:0000313" key="2">
    <source>
        <dbReference type="Proteomes" id="UP000632535"/>
    </source>
</evidence>
<dbReference type="InterPro" id="IPR046663">
    <property type="entry name" value="DUF6772"/>
</dbReference>
<organism evidence="1 2">
    <name type="scientific">Isoptericola cucumis</name>
    <dbReference type="NCBI Taxonomy" id="1776856"/>
    <lineage>
        <taxon>Bacteria</taxon>
        <taxon>Bacillati</taxon>
        <taxon>Actinomycetota</taxon>
        <taxon>Actinomycetes</taxon>
        <taxon>Micrococcales</taxon>
        <taxon>Promicromonosporaceae</taxon>
        <taxon>Isoptericola</taxon>
    </lineage>
</organism>
<name>A0ABQ2B9M1_9MICO</name>
<dbReference type="Proteomes" id="UP000632535">
    <property type="component" value="Unassembled WGS sequence"/>
</dbReference>
<keyword evidence="2" id="KW-1185">Reference proteome</keyword>
<comment type="caution">
    <text evidence="1">The sequence shown here is derived from an EMBL/GenBank/DDBJ whole genome shotgun (WGS) entry which is preliminary data.</text>
</comment>
<evidence type="ECO:0000313" key="1">
    <source>
        <dbReference type="EMBL" id="GGI09677.1"/>
    </source>
</evidence>
<proteinExistence type="predicted"/>
<dbReference type="Pfam" id="PF20562">
    <property type="entry name" value="DUF6772"/>
    <property type="match status" value="1"/>
</dbReference>
<gene>
    <name evidence="1" type="ORF">GCM10007368_27380</name>
</gene>
<sequence length="326" mass="37010">MIVMPTIDRSPDHDLASTLRTALRSADPQLSKFDPLPRILAHDDFNSGLHGWVELGGNYNGKGEYSSLDRHFRDFRPPQLSSCDFFDVGTHGAMSGTYALKLATRPYPGHTATGIRRLTMSGRGLLQIEAYLAYKAEAVVDPAAENGFGDMAWDGNSHPSEAQFGAFTVATDLCGDDGIRYHTVARYQNADENGNMLRQWKYPTVPEPTPREHYEGKVDLPYAADFTAPDPDDWQVYGEPQELCMNEVPTKVNWHYLRWVIDTRTRRNVELQLNDRLMDWSDVPVPIYEERYGSLENLLNFYFSVRSLSGQRNFLYLDSVVISADW</sequence>